<organism evidence="3 4">
    <name type="scientific">Artemisia annua</name>
    <name type="common">Sweet wormwood</name>
    <dbReference type="NCBI Taxonomy" id="35608"/>
    <lineage>
        <taxon>Eukaryota</taxon>
        <taxon>Viridiplantae</taxon>
        <taxon>Streptophyta</taxon>
        <taxon>Embryophyta</taxon>
        <taxon>Tracheophyta</taxon>
        <taxon>Spermatophyta</taxon>
        <taxon>Magnoliopsida</taxon>
        <taxon>eudicotyledons</taxon>
        <taxon>Gunneridae</taxon>
        <taxon>Pentapetalae</taxon>
        <taxon>asterids</taxon>
        <taxon>campanulids</taxon>
        <taxon>Asterales</taxon>
        <taxon>Asteraceae</taxon>
        <taxon>Asteroideae</taxon>
        <taxon>Anthemideae</taxon>
        <taxon>Artemisiinae</taxon>
        <taxon>Artemisia</taxon>
    </lineage>
</organism>
<dbReference type="PANTHER" id="PTHR31662">
    <property type="entry name" value="BNAANNG10740D PROTEIN-RELATED"/>
    <property type="match status" value="1"/>
</dbReference>
<keyword evidence="4" id="KW-1185">Reference proteome</keyword>
<dbReference type="OrthoDB" id="661680at2759"/>
<dbReference type="EMBL" id="PKPP01002533">
    <property type="protein sequence ID" value="PWA74642.1"/>
    <property type="molecule type" value="Genomic_DNA"/>
</dbReference>
<dbReference type="Proteomes" id="UP000245207">
    <property type="component" value="Unassembled WGS sequence"/>
</dbReference>
<dbReference type="PANTHER" id="PTHR31662:SF105">
    <property type="entry name" value="TRANSCRIPTION FACTOR GEBP FAMILY"/>
    <property type="match status" value="1"/>
</dbReference>
<comment type="caution">
    <text evidence="3">The sequence shown here is derived from an EMBL/GenBank/DDBJ whole genome shotgun (WGS) entry which is preliminary data.</text>
</comment>
<dbReference type="STRING" id="35608.A0A2U1NM97"/>
<dbReference type="InterPro" id="IPR007592">
    <property type="entry name" value="GEBP"/>
</dbReference>
<evidence type="ECO:0000313" key="4">
    <source>
        <dbReference type="Proteomes" id="UP000245207"/>
    </source>
</evidence>
<reference evidence="3 4" key="1">
    <citation type="journal article" date="2018" name="Mol. Plant">
        <title>The genome of Artemisia annua provides insight into the evolution of Asteraceae family and artemisinin biosynthesis.</title>
        <authorList>
            <person name="Shen Q."/>
            <person name="Zhang L."/>
            <person name="Liao Z."/>
            <person name="Wang S."/>
            <person name="Yan T."/>
            <person name="Shi P."/>
            <person name="Liu M."/>
            <person name="Fu X."/>
            <person name="Pan Q."/>
            <person name="Wang Y."/>
            <person name="Lv Z."/>
            <person name="Lu X."/>
            <person name="Zhang F."/>
            <person name="Jiang W."/>
            <person name="Ma Y."/>
            <person name="Chen M."/>
            <person name="Hao X."/>
            <person name="Li L."/>
            <person name="Tang Y."/>
            <person name="Lv G."/>
            <person name="Zhou Y."/>
            <person name="Sun X."/>
            <person name="Brodelius P.E."/>
            <person name="Rose J.K.C."/>
            <person name="Tang K."/>
        </authorList>
    </citation>
    <scope>NUCLEOTIDE SEQUENCE [LARGE SCALE GENOMIC DNA]</scope>
    <source>
        <strain evidence="4">cv. Huhao1</strain>
        <tissue evidence="3">Leaf</tissue>
    </source>
</reference>
<dbReference type="InterPro" id="IPR053932">
    <property type="entry name" value="GeBP-like_DBD"/>
</dbReference>
<sequence length="168" mass="19213">MVNKRVWTDDDEIMLLEGYLEYFSDKGCSPLSDLDDFYKFMMDSLPGNATKSQLYEKIRRLKKKFRVNVEKGGPGFAKAHDSKVFDVSKRIWGDEGCEDGKRAKPKARVSSSLKFPAGVVELVKENLSLIGEGKAKQMDEKWKVLFENETLLRRKRIALLSEVENVEG</sequence>
<comment type="similarity">
    <text evidence="1">Belongs to the GeBP family.</text>
</comment>
<evidence type="ECO:0000313" key="3">
    <source>
        <dbReference type="EMBL" id="PWA74642.1"/>
    </source>
</evidence>
<proteinExistence type="inferred from homology"/>
<name>A0A2U1NM97_ARTAN</name>
<feature type="domain" description="Glabrous enhancer-binding protein-like DBD" evidence="2">
    <location>
        <begin position="4"/>
        <end position="93"/>
    </location>
</feature>
<dbReference type="GO" id="GO:0006355">
    <property type="term" value="P:regulation of DNA-templated transcription"/>
    <property type="evidence" value="ECO:0007669"/>
    <property type="project" value="InterPro"/>
</dbReference>
<evidence type="ECO:0000259" key="2">
    <source>
        <dbReference type="Pfam" id="PF04504"/>
    </source>
</evidence>
<evidence type="ECO:0000256" key="1">
    <source>
        <dbReference type="ARBA" id="ARBA00010820"/>
    </source>
</evidence>
<accession>A0A2U1NM97</accession>
<dbReference type="AlphaFoldDB" id="A0A2U1NM97"/>
<gene>
    <name evidence="3" type="ORF">CTI12_AA251220</name>
</gene>
<dbReference type="Pfam" id="PF04504">
    <property type="entry name" value="GeBP-like_DBD"/>
    <property type="match status" value="1"/>
</dbReference>
<dbReference type="GO" id="GO:0005634">
    <property type="term" value="C:nucleus"/>
    <property type="evidence" value="ECO:0007669"/>
    <property type="project" value="TreeGrafter"/>
</dbReference>
<protein>
    <recommendedName>
        <fullName evidence="2">Glabrous enhancer-binding protein-like DBD domain-containing protein</fullName>
    </recommendedName>
</protein>